<evidence type="ECO:0000256" key="6">
    <source>
        <dbReference type="ARBA" id="ARBA00023242"/>
    </source>
</evidence>
<keyword evidence="5" id="KW-0804">Transcription</keyword>
<evidence type="ECO:0000313" key="10">
    <source>
        <dbReference type="EMBL" id="CAE6505532.1"/>
    </source>
</evidence>
<comment type="similarity">
    <text evidence="2">Belongs to the Mediator complex subunit 12 family.</text>
</comment>
<evidence type="ECO:0000259" key="9">
    <source>
        <dbReference type="SMART" id="SM01281"/>
    </source>
</evidence>
<comment type="subcellular location">
    <subcellularLocation>
        <location evidence="1">Nucleus</location>
    </subcellularLocation>
</comment>
<gene>
    <name evidence="10" type="ORF">RDB_LOCUS119052</name>
</gene>
<evidence type="ECO:0000256" key="5">
    <source>
        <dbReference type="ARBA" id="ARBA00023163"/>
    </source>
</evidence>
<dbReference type="InterPro" id="IPR019035">
    <property type="entry name" value="Mediator_Med12"/>
</dbReference>
<dbReference type="EMBL" id="CAJMXA010003592">
    <property type="protein sequence ID" value="CAE6505532.1"/>
    <property type="molecule type" value="Genomic_DNA"/>
</dbReference>
<feature type="region of interest" description="Disordered" evidence="8">
    <location>
        <begin position="1489"/>
        <end position="1564"/>
    </location>
</feature>
<reference evidence="10" key="1">
    <citation type="submission" date="2021-01" db="EMBL/GenBank/DDBJ databases">
        <authorList>
            <person name="Kaushik A."/>
        </authorList>
    </citation>
    <scope>NUCLEOTIDE SEQUENCE</scope>
    <source>
        <strain evidence="10">AG6-10EEA</strain>
    </source>
</reference>
<name>A0A8H3CZ53_9AGAM</name>
<accession>A0A8H3CZ53</accession>
<dbReference type="GO" id="GO:0006357">
    <property type="term" value="P:regulation of transcription by RNA polymerase II"/>
    <property type="evidence" value="ECO:0007669"/>
    <property type="project" value="InterPro"/>
</dbReference>
<evidence type="ECO:0000256" key="3">
    <source>
        <dbReference type="ARBA" id="ARBA00019622"/>
    </source>
</evidence>
<evidence type="ECO:0000256" key="8">
    <source>
        <dbReference type="SAM" id="MobiDB-lite"/>
    </source>
</evidence>
<dbReference type="PANTHER" id="PTHR46567:SF1">
    <property type="entry name" value="MEDIATOR OF RNA POLYMERASE II TRANSCRIPTION SUBUNIT 12"/>
    <property type="match status" value="1"/>
</dbReference>
<evidence type="ECO:0000256" key="2">
    <source>
        <dbReference type="ARBA" id="ARBA00010289"/>
    </source>
</evidence>
<evidence type="ECO:0000313" key="11">
    <source>
        <dbReference type="Proteomes" id="UP000663853"/>
    </source>
</evidence>
<dbReference type="PANTHER" id="PTHR46567">
    <property type="entry name" value="MEDIATOR OF RNA POLYMERASE II TRANSCRIPTION SUBUNIT 12"/>
    <property type="match status" value="1"/>
</dbReference>
<dbReference type="SMART" id="SM01281">
    <property type="entry name" value="Med12"/>
    <property type="match status" value="1"/>
</dbReference>
<feature type="region of interest" description="Disordered" evidence="8">
    <location>
        <begin position="1"/>
        <end position="34"/>
    </location>
</feature>
<dbReference type="GO" id="GO:0003712">
    <property type="term" value="F:transcription coregulator activity"/>
    <property type="evidence" value="ECO:0007669"/>
    <property type="project" value="InterPro"/>
</dbReference>
<feature type="domain" description="Mediator complex subunit Med12" evidence="9">
    <location>
        <begin position="131"/>
        <end position="194"/>
    </location>
</feature>
<evidence type="ECO:0000256" key="1">
    <source>
        <dbReference type="ARBA" id="ARBA00004123"/>
    </source>
</evidence>
<comment type="caution">
    <text evidence="10">The sequence shown here is derived from an EMBL/GenBank/DDBJ whole genome shotgun (WGS) entry which is preliminary data.</text>
</comment>
<dbReference type="Pfam" id="PF09497">
    <property type="entry name" value="Med12"/>
    <property type="match status" value="1"/>
</dbReference>
<dbReference type="Proteomes" id="UP000663853">
    <property type="component" value="Unassembled WGS sequence"/>
</dbReference>
<keyword evidence="4" id="KW-0805">Transcription regulation</keyword>
<sequence length="1564" mass="173148">MSRAARSRNPNNKTSQNQSQPQHSAAKVTDIKPPAWRTKWSNTADLGYPGFDPPRPGQPEDTLTEQYVKQGYTFVNTALGNVSNDSFSAHGLIYGSLKPSRNRSALALLGDLMSAVYEVRAESSTGIPSNSYKLPPRMTLNDTRRTAWLADLSNPTVPLSKLAKTVLHVAKGPDLLDMLHANNVAISRAVWYVRILGANETLSAKSRPNYNAAQLGIEWAGTVTAHLKKQLQEIVLPSAPRPGLPIKSTFKSTLTQADTKAKWVSKFAYCVDLLRAFYVEHMVDHGTVLGWLSAQALPANIALFYFVLRLVEEYLDDIAQHRMFAQPVIEACLAKLVEIESSVVPDVLAGLASATTHVLHRLFLMNPDYFVCGRVWAQPSYRRLLQIIFQDRAKLAFGEFRSDAEVADIVATFAGVAARNDGLLFRVLPERAVVDMRATIADVQLLNSIGPGTDLSGISYFQPDGSDDQKLSVLLTWAVTPSQYGSHRPFLACSLLARRSEGTRWQEGIWRWLDESEEVRAVGTWETEKDGVSSGLGIDDGSKIMWHSRDAVALLVGELVEKGLFSYGWYMQKLIARGITDPNLARATGSHHRTLLHVLPLSSENTAMSVMRVNTLYGQVRHAEGRAVRAVCNELRPLLLELEGGSNEPWTSTTLSSLERCLSADRYILMLAINDWLLATVHQYLDEGLQISSDTFARIVQVFSARKCFSSIAELIFAVLQSQCDNILDVVIAVVERYSDIWMAMDITNEIGEELFKKHQALRSEHKHCRSLFTFLESLSSTGSLAESAHHQIESEVAFITQSLHPQTNGVDPVSHSLAQIMSLVNEISPEQVAATAEDIWYKHHALESWATVIWEHVFTSLCTVPQATPDDRKSEIASRYVAFLVKLSSHVISGLDSYMREWLNMATNDLLGVGHIYDILELIFLRLVLAGVLSPSTILEGLVYPTWGLASGLQEPKPPVSRLAELANDLAERLIVTDDVPTSPSLFPPSNLPEVLELSARRLPASNNAPFLAFINKFPCLVAMEIQPHLGETIRESSRALRIMLVNQPQMATLSSRYMDVVRDSFLKPAGLVLNERLELLLVSVLRGIVNGGWTGLPGHKSSPVIDRVKHRPILSRIDPWGVTKASLDLHLTLRLLESSLEQDSSRAEAKERLADFSSSLFGRGMSSQSSDLVAGVLKGISGPVAAKFVNDGLERLTKGLRSLKLNMPDSVSAFLSDSGETLRLLCRVILPLRDDPSKLPSLEVNIKDDFLSALQTALEAVLLTWKQTDHSVEPRRPEVITVISRLNQFALGFPEFWTKGTNEKGEALVVVYLQMMKSIGNPSMGDMGLFPILLDTIGFILDEIPKAAKYPSTEGLRQVIDPSRQLILPNLPKEFLDRTLPLLKYTSTDPCTGLALRFTQPGTRALLITHFPNRPWDWGESLDDTPPGDNIRNTASIPLELFNAEATHDRIAQPDNHGPNKLWNSAEQDGWHMKTVIGSETTFQREWVDSRILEGPRREGESSDEEMADDGDVEEGSPRGRQNSVAGSSGYGKKRKASMSPVAEVMSDDDIQIIEGPVQSNR</sequence>
<evidence type="ECO:0000256" key="7">
    <source>
        <dbReference type="ARBA" id="ARBA00032010"/>
    </source>
</evidence>
<evidence type="ECO:0000256" key="4">
    <source>
        <dbReference type="ARBA" id="ARBA00023015"/>
    </source>
</evidence>
<organism evidence="10 11">
    <name type="scientific">Rhizoctonia solani</name>
    <dbReference type="NCBI Taxonomy" id="456999"/>
    <lineage>
        <taxon>Eukaryota</taxon>
        <taxon>Fungi</taxon>
        <taxon>Dikarya</taxon>
        <taxon>Basidiomycota</taxon>
        <taxon>Agaricomycotina</taxon>
        <taxon>Agaricomycetes</taxon>
        <taxon>Cantharellales</taxon>
        <taxon>Ceratobasidiaceae</taxon>
        <taxon>Rhizoctonia</taxon>
    </lineage>
</organism>
<proteinExistence type="inferred from homology"/>
<dbReference type="GO" id="GO:0016592">
    <property type="term" value="C:mediator complex"/>
    <property type="evidence" value="ECO:0007669"/>
    <property type="project" value="InterPro"/>
</dbReference>
<protein>
    <recommendedName>
        <fullName evidence="3">Mediator of RNA polymerase II transcription subunit 12</fullName>
    </recommendedName>
    <alternativeName>
        <fullName evidence="7">Mediator complex subunit 12</fullName>
    </alternativeName>
</protein>
<feature type="compositionally biased region" description="Basic and acidic residues" evidence="8">
    <location>
        <begin position="1489"/>
        <end position="1503"/>
    </location>
</feature>
<keyword evidence="6" id="KW-0539">Nucleus</keyword>
<feature type="compositionally biased region" description="Acidic residues" evidence="8">
    <location>
        <begin position="1504"/>
        <end position="1517"/>
    </location>
</feature>
<feature type="compositionally biased region" description="Polar residues" evidence="8">
    <location>
        <begin position="8"/>
        <end position="23"/>
    </location>
</feature>